<name>A0A8A3NWK5_9HELO</name>
<reference evidence="1" key="1">
    <citation type="submission" date="2020-10" db="EMBL/GenBank/DDBJ databases">
        <title>Genome Sequence of Monilinia vaccinii-corymbosi Sheds Light on Mummy Berry Disease Infection of Blueberry and Mating Type.</title>
        <authorList>
            <person name="Yow A.G."/>
            <person name="Zhang Y."/>
            <person name="Bansal K."/>
            <person name="Eacker S.M."/>
            <person name="Sullivan S."/>
            <person name="Liachko I."/>
            <person name="Cubeta M.A."/>
            <person name="Rollins J.A."/>
            <person name="Ashrafi H."/>
        </authorList>
    </citation>
    <scope>NUCLEOTIDE SEQUENCE</scope>
    <source>
        <strain evidence="1">RL-1</strain>
    </source>
</reference>
<organism evidence="1 2">
    <name type="scientific">Monilinia vaccinii-corymbosi</name>
    <dbReference type="NCBI Taxonomy" id="61207"/>
    <lineage>
        <taxon>Eukaryota</taxon>
        <taxon>Fungi</taxon>
        <taxon>Dikarya</taxon>
        <taxon>Ascomycota</taxon>
        <taxon>Pezizomycotina</taxon>
        <taxon>Leotiomycetes</taxon>
        <taxon>Helotiales</taxon>
        <taxon>Sclerotiniaceae</taxon>
        <taxon>Monilinia</taxon>
    </lineage>
</organism>
<evidence type="ECO:0000313" key="2">
    <source>
        <dbReference type="Proteomes" id="UP000672032"/>
    </source>
</evidence>
<evidence type="ECO:0000313" key="1">
    <source>
        <dbReference type="EMBL" id="QSZ28822.1"/>
    </source>
</evidence>
<dbReference type="PANTHER" id="PTHR35394">
    <property type="entry name" value="DUF3176 DOMAIN-CONTAINING PROTEIN"/>
    <property type="match status" value="1"/>
</dbReference>
<keyword evidence="2" id="KW-1185">Reference proteome</keyword>
<dbReference type="OrthoDB" id="5376804at2759"/>
<sequence>MGATKDTAEFSIELQNTIGTVYRMSIDVSTVHQPIRDYEALATCPRISLNYAGRDIKSRDLSKRFATTILLAGDPPVVFMEQSKVMDFVGIGAIITLLALPLDAFFQQSVGYNYKGVEDASQRAQSVAANTYGSVNPADFIEIAHYSLPYNMKAAMYGGLLSSDVAAPPNPPFSCPTGNCTWEPFSTLSVTSKCDVMDRFFDDSCYFYSVRDSALQDMLEYADPTQIFIAESRSLVGLDYNCDSVMVPLEPYANFAGFLAMVQWVKASGVAGIGYGQYTPDSNYEAGRCFFYLSVNEVSVEAENQPDTPTYISGSMNFYIRNVSEVGGPNYTPDPIVYHPPATETKSNLNSTFVVPYSTYQMLVSQLTLDGFINGSVTSTPEGLVVNQWQNRYELYALSVTKHYRCYVQHGGVYDDYSSLIASTQAVTGKVLVQKQVVAVIWGWLSLPGLLVMAFGGKGLSSQ</sequence>
<dbReference type="Proteomes" id="UP000672032">
    <property type="component" value="Chromosome 1"/>
</dbReference>
<gene>
    <name evidence="1" type="ORF">DSL72_003327</name>
</gene>
<proteinExistence type="predicted"/>
<protein>
    <submittedName>
        <fullName evidence="1">Uncharacterized protein</fullName>
    </submittedName>
</protein>
<dbReference type="EMBL" id="CP063405">
    <property type="protein sequence ID" value="QSZ28822.1"/>
    <property type="molecule type" value="Genomic_DNA"/>
</dbReference>
<dbReference type="PANTHER" id="PTHR35394:SF5">
    <property type="entry name" value="DUF3176 DOMAIN-CONTAINING PROTEIN"/>
    <property type="match status" value="1"/>
</dbReference>
<dbReference type="AlphaFoldDB" id="A0A8A3NWK5"/>
<accession>A0A8A3NWK5</accession>